<organism evidence="1">
    <name type="scientific">Telmatobacter sp. DSM 110680</name>
    <dbReference type="NCBI Taxonomy" id="3036704"/>
    <lineage>
        <taxon>Bacteria</taxon>
        <taxon>Pseudomonadati</taxon>
        <taxon>Acidobacteriota</taxon>
        <taxon>Terriglobia</taxon>
        <taxon>Terriglobales</taxon>
        <taxon>Acidobacteriaceae</taxon>
        <taxon>Telmatobacter</taxon>
    </lineage>
</organism>
<gene>
    <name evidence="1" type="ORF">P8935_07055</name>
</gene>
<evidence type="ECO:0008006" key="2">
    <source>
        <dbReference type="Google" id="ProtNLM"/>
    </source>
</evidence>
<name>A0AAU7DME8_9BACT</name>
<proteinExistence type="predicted"/>
<evidence type="ECO:0000313" key="1">
    <source>
        <dbReference type="EMBL" id="XBH19069.1"/>
    </source>
</evidence>
<dbReference type="EMBL" id="CP121196">
    <property type="protein sequence ID" value="XBH19069.1"/>
    <property type="molecule type" value="Genomic_DNA"/>
</dbReference>
<sequence length="147" mass="16377">MTAPRQKDPLMKRLMRWLVPDQRVANRHTMPPVVAYLGTLRSSKLYKIGDISVAGFYMVTEERWITGTGFPVTLERVDEYAQGQTLTVFSTVARIGVDGVGFSFLQPAEENAGESQEPSRMDLTKLAQFLKGLPLTEPGSDNLERAS</sequence>
<dbReference type="AlphaFoldDB" id="A0AAU7DME8"/>
<accession>A0AAU7DME8</accession>
<protein>
    <recommendedName>
        <fullName evidence="2">PilZ domain-containing protein</fullName>
    </recommendedName>
</protein>
<reference evidence="1" key="1">
    <citation type="submission" date="2023-03" db="EMBL/GenBank/DDBJ databases">
        <title>Edaphobacter sp.</title>
        <authorList>
            <person name="Huber K.J."/>
            <person name="Papendorf J."/>
            <person name="Pilke C."/>
            <person name="Bunk B."/>
            <person name="Sproeer C."/>
            <person name="Pester M."/>
        </authorList>
    </citation>
    <scope>NUCLEOTIDE SEQUENCE</scope>
    <source>
        <strain evidence="1">DSM 110680</strain>
    </source>
</reference>
<dbReference type="RefSeq" id="WP_348264284.1">
    <property type="nucleotide sequence ID" value="NZ_CP121196.1"/>
</dbReference>